<reference evidence="5" key="1">
    <citation type="journal article" date="2013" name="Environ. Microbiol.">
        <title>Microbiota from the distal guts of lean and obese adolescents exhibit partial functional redundancy besides clear differences in community structure.</title>
        <authorList>
            <person name="Ferrer M."/>
            <person name="Ruiz A."/>
            <person name="Lanza F."/>
            <person name="Haange S.B."/>
            <person name="Oberbach A."/>
            <person name="Till H."/>
            <person name="Bargiela R."/>
            <person name="Campoy C."/>
            <person name="Segura M.T."/>
            <person name="Richter M."/>
            <person name="von Bergen M."/>
            <person name="Seifert J."/>
            <person name="Suarez A."/>
        </authorList>
    </citation>
    <scope>NUCLEOTIDE SEQUENCE</scope>
</reference>
<evidence type="ECO:0000256" key="2">
    <source>
        <dbReference type="ARBA" id="ARBA00006966"/>
    </source>
</evidence>
<dbReference type="GO" id="GO:0006520">
    <property type="term" value="P:amino acid metabolic process"/>
    <property type="evidence" value="ECO:0007669"/>
    <property type="project" value="InterPro"/>
</dbReference>
<dbReference type="PANTHER" id="PTHR48097:SF5">
    <property type="entry name" value="LOW SPECIFICITY L-THREONINE ALDOLASE"/>
    <property type="match status" value="1"/>
</dbReference>
<dbReference type="InterPro" id="IPR015421">
    <property type="entry name" value="PyrdxlP-dep_Trfase_major"/>
</dbReference>
<keyword evidence="3" id="KW-0663">Pyridoxal phosphate</keyword>
<dbReference type="SUPFAM" id="SSF53383">
    <property type="entry name" value="PLP-dependent transferases"/>
    <property type="match status" value="1"/>
</dbReference>
<dbReference type="InterPro" id="IPR015424">
    <property type="entry name" value="PyrdxlP-dep_Trfase"/>
</dbReference>
<dbReference type="GO" id="GO:0016829">
    <property type="term" value="F:lyase activity"/>
    <property type="evidence" value="ECO:0007669"/>
    <property type="project" value="InterPro"/>
</dbReference>
<evidence type="ECO:0000259" key="4">
    <source>
        <dbReference type="Pfam" id="PF01212"/>
    </source>
</evidence>
<dbReference type="Gene3D" id="3.90.1150.10">
    <property type="entry name" value="Aspartate Aminotransferase, domain 1"/>
    <property type="match status" value="1"/>
</dbReference>
<accession>K1TB88</accession>
<dbReference type="Pfam" id="PF01212">
    <property type="entry name" value="Beta_elim_lyase"/>
    <property type="match status" value="1"/>
</dbReference>
<dbReference type="Gene3D" id="3.40.640.10">
    <property type="entry name" value="Type I PLP-dependent aspartate aminotransferase-like (Major domain)"/>
    <property type="match status" value="1"/>
</dbReference>
<dbReference type="AlphaFoldDB" id="K1TB88"/>
<comment type="similarity">
    <text evidence="2">Belongs to the threonine aldolase family.</text>
</comment>
<comment type="cofactor">
    <cofactor evidence="1">
        <name>pyridoxal 5'-phosphate</name>
        <dbReference type="ChEBI" id="CHEBI:597326"/>
    </cofactor>
</comment>
<feature type="domain" description="Aromatic amino acid beta-eliminating lyase/threonine aldolase" evidence="4">
    <location>
        <begin position="12"/>
        <end position="239"/>
    </location>
</feature>
<protein>
    <submittedName>
        <fullName evidence="5">L-threonine aldolase, low</fullName>
    </submittedName>
</protein>
<dbReference type="InterPro" id="IPR001597">
    <property type="entry name" value="ArAA_b-elim_lyase/Thr_aldolase"/>
</dbReference>
<gene>
    <name evidence="5" type="ORF">OBE_05691</name>
</gene>
<dbReference type="InterPro" id="IPR015422">
    <property type="entry name" value="PyrdxlP-dep_Trfase_small"/>
</dbReference>
<dbReference type="PANTHER" id="PTHR48097">
    <property type="entry name" value="L-THREONINE ALDOLASE-RELATED"/>
    <property type="match status" value="1"/>
</dbReference>
<name>K1TB88_9ZZZZ</name>
<dbReference type="EMBL" id="AJWZ01003905">
    <property type="protein sequence ID" value="EKC66943.1"/>
    <property type="molecule type" value="Genomic_DNA"/>
</dbReference>
<proteinExistence type="inferred from homology"/>
<comment type="caution">
    <text evidence="5">The sequence shown here is derived from an EMBL/GenBank/DDBJ whole genome shotgun (WGS) entry which is preliminary data.</text>
</comment>
<feature type="non-terminal residue" evidence="5">
    <location>
        <position position="263"/>
    </location>
</feature>
<organism evidence="5">
    <name type="scientific">human gut metagenome</name>
    <dbReference type="NCBI Taxonomy" id="408170"/>
    <lineage>
        <taxon>unclassified sequences</taxon>
        <taxon>metagenomes</taxon>
        <taxon>organismal metagenomes</taxon>
    </lineage>
</organism>
<sequence>MLHFDCDYMEGAHPEVMRRLAETNLEQSAGYGCDPHTEHARELIRQACGVPQAEVHFLVGGTQTNATVIDGLLRRHEGVLAADSGHINVHEAGAIEASGHKVLVLPGDEGKVRARDVEHYIDSFYRDETWPHMVAPGMLYISHPTEFGTLYSLEELEALHRVCRSRSIALYLDGARLGYGLAADGNTVTLRDIARLCDVFYIGGTKVGTLFGEAVVITRPELMPHFFTLVKQHGALLAKGRLLGVQFETLFTDNLYLRIARQA</sequence>
<evidence type="ECO:0000256" key="3">
    <source>
        <dbReference type="ARBA" id="ARBA00022898"/>
    </source>
</evidence>
<evidence type="ECO:0000313" key="5">
    <source>
        <dbReference type="EMBL" id="EKC66943.1"/>
    </source>
</evidence>
<evidence type="ECO:0000256" key="1">
    <source>
        <dbReference type="ARBA" id="ARBA00001933"/>
    </source>
</evidence>